<dbReference type="CDD" id="cd22524">
    <property type="entry name" value="KH-I_Rrp4_prokar"/>
    <property type="match status" value="1"/>
</dbReference>
<dbReference type="InterPro" id="IPR036612">
    <property type="entry name" value="KH_dom_type_1_sf"/>
</dbReference>
<keyword evidence="2 5" id="KW-0963">Cytoplasm</keyword>
<dbReference type="OrthoDB" id="35160at2157"/>
<gene>
    <name evidence="5" type="primary">rrp4</name>
    <name evidence="7" type="ORF">apy_03960</name>
</gene>
<dbReference type="RefSeq" id="WP_131159726.1">
    <property type="nucleotide sequence ID" value="NZ_BDMD01000016.1"/>
</dbReference>
<dbReference type="Gene3D" id="2.40.50.140">
    <property type="entry name" value="Nucleic acid-binding proteins"/>
    <property type="match status" value="1"/>
</dbReference>
<comment type="subunit">
    <text evidence="5">Component of the archaeal exosome complex. Forms a trimer of Rrp4 and/or Csl4 subunits. The trimer associates with an hexameric ring-like arrangement composed of 3 Rrp41-Rrp42 heterodimers.</text>
</comment>
<dbReference type="InterPro" id="IPR004088">
    <property type="entry name" value="KH_dom_type_1"/>
</dbReference>
<evidence type="ECO:0000313" key="8">
    <source>
        <dbReference type="Proteomes" id="UP000291213"/>
    </source>
</evidence>
<dbReference type="PANTHER" id="PTHR21321:SF4">
    <property type="entry name" value="EXOSOME COMPLEX COMPONENT RRP4"/>
    <property type="match status" value="1"/>
</dbReference>
<comment type="similarity">
    <text evidence="1 5">Belongs to the RRP4 family.</text>
</comment>
<dbReference type="GO" id="GO:0071034">
    <property type="term" value="P:CUT catabolic process"/>
    <property type="evidence" value="ECO:0007669"/>
    <property type="project" value="TreeGrafter"/>
</dbReference>
<dbReference type="GO" id="GO:0034475">
    <property type="term" value="P:U4 snRNA 3'-end processing"/>
    <property type="evidence" value="ECO:0007669"/>
    <property type="project" value="TreeGrafter"/>
</dbReference>
<dbReference type="GO" id="GO:0005737">
    <property type="term" value="C:cytoplasm"/>
    <property type="evidence" value="ECO:0007669"/>
    <property type="project" value="UniProtKB-SubCell"/>
</dbReference>
<evidence type="ECO:0000259" key="6">
    <source>
        <dbReference type="PROSITE" id="PS50126"/>
    </source>
</evidence>
<dbReference type="Gene3D" id="3.30.1370.10">
    <property type="entry name" value="K Homology domain, type 1"/>
    <property type="match status" value="1"/>
</dbReference>
<dbReference type="HAMAP" id="MF_00623">
    <property type="entry name" value="Exosome_Rrp4"/>
    <property type="match status" value="1"/>
</dbReference>
<dbReference type="Proteomes" id="UP000291213">
    <property type="component" value="Unassembled WGS sequence"/>
</dbReference>
<evidence type="ECO:0000256" key="2">
    <source>
        <dbReference type="ARBA" id="ARBA00022490"/>
    </source>
</evidence>
<dbReference type="SUPFAM" id="SSF50249">
    <property type="entry name" value="Nucleic acid-binding proteins"/>
    <property type="match status" value="1"/>
</dbReference>
<name>A0A401H8C6_AERPX</name>
<feature type="domain" description="S1 motif" evidence="6">
    <location>
        <begin position="67"/>
        <end position="139"/>
    </location>
</feature>
<dbReference type="EMBL" id="BDMD01000016">
    <property type="protein sequence ID" value="GBF08671.1"/>
    <property type="molecule type" value="Genomic_DNA"/>
</dbReference>
<dbReference type="Pfam" id="PF21266">
    <property type="entry name" value="S1_RRP4"/>
    <property type="match status" value="1"/>
</dbReference>
<dbReference type="PANTHER" id="PTHR21321">
    <property type="entry name" value="PNAS-3 RELATED"/>
    <property type="match status" value="1"/>
</dbReference>
<dbReference type="SMART" id="SM00322">
    <property type="entry name" value="KH"/>
    <property type="match status" value="1"/>
</dbReference>
<dbReference type="NCBIfam" id="NF003181">
    <property type="entry name" value="PRK04163.1-1"/>
    <property type="match status" value="1"/>
</dbReference>
<comment type="function">
    <text evidence="5">Non-catalytic component of the exosome, which is a complex involved in RNA degradation. Increases the RNA binding and the efficiency of RNA degradation. Confers strong poly(A) specificity to the exosome.</text>
</comment>
<keyword evidence="4 5" id="KW-0694">RNA-binding</keyword>
<dbReference type="SMART" id="SM00316">
    <property type="entry name" value="S1"/>
    <property type="match status" value="1"/>
</dbReference>
<comment type="subcellular location">
    <subcellularLocation>
        <location evidence="5">Cytoplasm</location>
    </subcellularLocation>
</comment>
<dbReference type="GO" id="GO:0000178">
    <property type="term" value="C:exosome (RNase complex)"/>
    <property type="evidence" value="ECO:0007669"/>
    <property type="project" value="UniProtKB-KW"/>
</dbReference>
<organism evidence="7 8">
    <name type="scientific">Aeropyrum pernix</name>
    <dbReference type="NCBI Taxonomy" id="56636"/>
    <lineage>
        <taxon>Archaea</taxon>
        <taxon>Thermoproteota</taxon>
        <taxon>Thermoprotei</taxon>
        <taxon>Desulfurococcales</taxon>
        <taxon>Desulfurococcaceae</taxon>
        <taxon>Aeropyrum</taxon>
    </lineage>
</organism>
<dbReference type="GO" id="GO:0000467">
    <property type="term" value="P:exonucleolytic trimming to generate mature 3'-end of 5.8S rRNA from tricistronic rRNA transcript (SSU-rRNA, 5.8S rRNA, LSU-rRNA)"/>
    <property type="evidence" value="ECO:0007669"/>
    <property type="project" value="TreeGrafter"/>
</dbReference>
<dbReference type="SUPFAM" id="SSF54791">
    <property type="entry name" value="Eukaryotic type KH-domain (KH-domain type I)"/>
    <property type="match status" value="1"/>
</dbReference>
<proteinExistence type="inferred from homology"/>
<evidence type="ECO:0000313" key="7">
    <source>
        <dbReference type="EMBL" id="GBF08671.1"/>
    </source>
</evidence>
<dbReference type="CDD" id="cd05789">
    <property type="entry name" value="S1_Rrp4"/>
    <property type="match status" value="1"/>
</dbReference>
<evidence type="ECO:0000256" key="1">
    <source>
        <dbReference type="ARBA" id="ARBA00009155"/>
    </source>
</evidence>
<comment type="caution">
    <text evidence="7">The sequence shown here is derived from an EMBL/GenBank/DDBJ whole genome shotgun (WGS) entry which is preliminary data.</text>
</comment>
<dbReference type="InterPro" id="IPR012340">
    <property type="entry name" value="NA-bd_OB-fold"/>
</dbReference>
<protein>
    <recommendedName>
        <fullName evidence="5">Exosome complex component Rrp4</fullName>
    </recommendedName>
</protein>
<dbReference type="AlphaFoldDB" id="A0A401H8C6"/>
<dbReference type="GO" id="GO:0071051">
    <property type="term" value="P:poly(A)-dependent snoRNA 3'-end processing"/>
    <property type="evidence" value="ECO:0007669"/>
    <property type="project" value="TreeGrafter"/>
</dbReference>
<dbReference type="InterPro" id="IPR004087">
    <property type="entry name" value="KH_dom"/>
</dbReference>
<dbReference type="InterPro" id="IPR003029">
    <property type="entry name" value="S1_domain"/>
</dbReference>
<keyword evidence="3 5" id="KW-0271">Exosome</keyword>
<dbReference type="InterPro" id="IPR023474">
    <property type="entry name" value="Rrp4"/>
</dbReference>
<accession>A0A401H8C6</accession>
<dbReference type="PROSITE" id="PS50126">
    <property type="entry name" value="S1"/>
    <property type="match status" value="1"/>
</dbReference>
<sequence length="235" mass="26073">MSSERQLAGRIVVPGEPLPEEVEASPPYVIDYKGVKRATVVGLLREKGDGGGRAFVKLKEIYVPQPGDVVIGLIQSVGIMNWFVDINSPYVAVLSVQDFLGRPFNPAVDDMQSLLKVGDYVKAKVVAFDKTRSPLLTVQGEGLGRIVRGKIVEISPAKVPRVIGRKMSMLKTLEEKTECKIFVARNGRIHLECPNEDLEAIAVMAIKIIDEEAYTSGLTKRIIKFIEEERRIREV</sequence>
<evidence type="ECO:0000256" key="5">
    <source>
        <dbReference type="HAMAP-Rule" id="MF_00623"/>
    </source>
</evidence>
<reference evidence="7 8" key="1">
    <citation type="submission" date="2017-02" db="EMBL/GenBank/DDBJ databases">
        <title>isolation and characterization of a novel temperate virus Aeropyrum globular virus 1 infecting hyperthermophilic archaeon Aeropyrum.</title>
        <authorList>
            <person name="Yumiya M."/>
            <person name="Yoshida T."/>
            <person name="Sako Y."/>
        </authorList>
    </citation>
    <scope>NUCLEOTIDE SEQUENCE [LARGE SCALE GENOMIC DNA]</scope>
    <source>
        <strain evidence="7 8">YK1-12-2013</strain>
    </source>
</reference>
<dbReference type="InterPro" id="IPR048565">
    <property type="entry name" value="S1_RRP4"/>
</dbReference>
<evidence type="ECO:0000256" key="4">
    <source>
        <dbReference type="ARBA" id="ARBA00022884"/>
    </source>
</evidence>
<evidence type="ECO:0000256" key="3">
    <source>
        <dbReference type="ARBA" id="ARBA00022835"/>
    </source>
</evidence>
<dbReference type="GO" id="GO:0008143">
    <property type="term" value="F:poly(A) binding"/>
    <property type="evidence" value="ECO:0007669"/>
    <property type="project" value="InterPro"/>
</dbReference>
<dbReference type="Pfam" id="PF15985">
    <property type="entry name" value="KH_6"/>
    <property type="match status" value="1"/>
</dbReference>
<dbReference type="InterPro" id="IPR026699">
    <property type="entry name" value="Exosome_RNA_bind1/RRP40/RRP4"/>
</dbReference>